<accession>A0A7C9EU18</accession>
<protein>
    <submittedName>
        <fullName evidence="1">Uncharacterized protein</fullName>
    </submittedName>
</protein>
<evidence type="ECO:0000313" key="1">
    <source>
        <dbReference type="EMBL" id="MBA4676480.1"/>
    </source>
</evidence>
<dbReference type="AlphaFoldDB" id="A0A7C9EU18"/>
<organism evidence="1">
    <name type="scientific">Opuntia streptacantha</name>
    <name type="common">Prickly pear cactus</name>
    <name type="synonym">Opuntia cardona</name>
    <dbReference type="NCBI Taxonomy" id="393608"/>
    <lineage>
        <taxon>Eukaryota</taxon>
        <taxon>Viridiplantae</taxon>
        <taxon>Streptophyta</taxon>
        <taxon>Embryophyta</taxon>
        <taxon>Tracheophyta</taxon>
        <taxon>Spermatophyta</taxon>
        <taxon>Magnoliopsida</taxon>
        <taxon>eudicotyledons</taxon>
        <taxon>Gunneridae</taxon>
        <taxon>Pentapetalae</taxon>
        <taxon>Caryophyllales</taxon>
        <taxon>Cactineae</taxon>
        <taxon>Cactaceae</taxon>
        <taxon>Opuntioideae</taxon>
        <taxon>Opuntia</taxon>
    </lineage>
</organism>
<dbReference type="EMBL" id="GISG01271572">
    <property type="protein sequence ID" value="MBA4676480.1"/>
    <property type="molecule type" value="Transcribed_RNA"/>
</dbReference>
<reference evidence="1" key="2">
    <citation type="submission" date="2020-07" db="EMBL/GenBank/DDBJ databases">
        <authorList>
            <person name="Vera ALvarez R."/>
            <person name="Arias-Moreno D.M."/>
            <person name="Jimenez-Jacinto V."/>
            <person name="Jimenez-Bremont J.F."/>
            <person name="Swaminathan K."/>
            <person name="Moose S.P."/>
            <person name="Guerrero-Gonzalez M.L."/>
            <person name="Marino-Ramirez L."/>
            <person name="Landsman D."/>
            <person name="Rodriguez-Kessler M."/>
            <person name="Delgado-Sanchez P."/>
        </authorList>
    </citation>
    <scope>NUCLEOTIDE SEQUENCE</scope>
    <source>
        <tissue evidence="1">Cladode</tissue>
    </source>
</reference>
<proteinExistence type="predicted"/>
<name>A0A7C9EU18_OPUST</name>
<reference evidence="1" key="1">
    <citation type="journal article" date="2013" name="J. Plant Res.">
        <title>Effect of fungi and light on seed germination of three Opuntia species from semiarid lands of central Mexico.</title>
        <authorList>
            <person name="Delgado-Sanchez P."/>
            <person name="Jimenez-Bremont J.F."/>
            <person name="Guerrero-Gonzalez Mde L."/>
            <person name="Flores J."/>
        </authorList>
    </citation>
    <scope>NUCLEOTIDE SEQUENCE</scope>
    <source>
        <tissue evidence="1">Cladode</tissue>
    </source>
</reference>
<sequence length="150" mass="17528">MGLWSHASLHLDASGVHSTHTSLRRYIIGGYPLGLHSLHPRHRHLPRYIPIWNNMGALHVPRNCILNRLRRLHACCAFKISGTIHWPSRIIDSFIFWTGRYKCTCPLNPSNQQEQENLLTAWQRLYLEVFMFKSLRGCYSLSRIIFKHLG</sequence>